<keyword evidence="10" id="KW-1185">Reference proteome</keyword>
<dbReference type="GO" id="GO:0007635">
    <property type="term" value="P:chemosensory behavior"/>
    <property type="evidence" value="ECO:0007669"/>
    <property type="project" value="TreeGrafter"/>
</dbReference>
<comment type="subcellular location">
    <subcellularLocation>
        <location evidence="1 8">Cell membrane</location>
        <topology evidence="1 8">Multi-pass membrane protein</topology>
    </subcellularLocation>
</comment>
<evidence type="ECO:0000313" key="9">
    <source>
        <dbReference type="EMBL" id="KAJ3664566.1"/>
    </source>
</evidence>
<keyword evidence="7 8" id="KW-0807">Transducer</keyword>
<evidence type="ECO:0000256" key="1">
    <source>
        <dbReference type="ARBA" id="ARBA00004651"/>
    </source>
</evidence>
<dbReference type="GO" id="GO:0030425">
    <property type="term" value="C:dendrite"/>
    <property type="evidence" value="ECO:0007669"/>
    <property type="project" value="TreeGrafter"/>
</dbReference>
<dbReference type="GO" id="GO:0050909">
    <property type="term" value="P:sensory perception of taste"/>
    <property type="evidence" value="ECO:0007669"/>
    <property type="project" value="InterPro"/>
</dbReference>
<comment type="function">
    <text evidence="8">Gustatory receptor which mediates acceptance or avoidance behavior, depending on its substrates.</text>
</comment>
<dbReference type="GO" id="GO:0030424">
    <property type="term" value="C:axon"/>
    <property type="evidence" value="ECO:0007669"/>
    <property type="project" value="TreeGrafter"/>
</dbReference>
<evidence type="ECO:0000256" key="6">
    <source>
        <dbReference type="ARBA" id="ARBA00023170"/>
    </source>
</evidence>
<evidence type="ECO:0000256" key="8">
    <source>
        <dbReference type="RuleBase" id="RU363108"/>
    </source>
</evidence>
<accession>A0AA38MQ81</accession>
<dbReference type="GO" id="GO:0008049">
    <property type="term" value="P:male courtship behavior"/>
    <property type="evidence" value="ECO:0007669"/>
    <property type="project" value="TreeGrafter"/>
</dbReference>
<evidence type="ECO:0000313" key="10">
    <source>
        <dbReference type="Proteomes" id="UP001168821"/>
    </source>
</evidence>
<dbReference type="Proteomes" id="UP001168821">
    <property type="component" value="Unassembled WGS sequence"/>
</dbReference>
<feature type="transmembrane region" description="Helical" evidence="8">
    <location>
        <begin position="127"/>
        <end position="146"/>
    </location>
</feature>
<proteinExistence type="inferred from homology"/>
<keyword evidence="5 8" id="KW-0472">Membrane</keyword>
<keyword evidence="3 8" id="KW-0812">Transmembrane</keyword>
<evidence type="ECO:0000256" key="7">
    <source>
        <dbReference type="ARBA" id="ARBA00023224"/>
    </source>
</evidence>
<sequence length="344" mass="39599">MEHQTDFSYIKPLYLFCNIFGVLPPHSFGTQPTPVSLNFKLYTLFHMVTVFAVYVYSSTGRTNYLYDNLDVTVALTDKLAHLVLMILNLLVRITFVFCKSTTIKVFINKAYHISRKNQFRCFTRRSFWVQFAIFNVYMLAIIAYDAYVWTSTVGLSIFRFYIGRSFFYYVCNVVVFVIFESAFLIRDLFKSLNEVLEIGVKGLVVTNGYVLTEFNIKAITTVVYPECDLRRVRKYYNAICDLVDNFNTIYGFTILLVIIFIISYTLNLTNLLIVYAMDSSKNINGSKYGNNLIVLNFLWIVTMLIFASLLAHSCANSICQSENLAAVCFTCLNEIPTIPKTPKE</sequence>
<evidence type="ECO:0000256" key="4">
    <source>
        <dbReference type="ARBA" id="ARBA00022989"/>
    </source>
</evidence>
<dbReference type="PANTHER" id="PTHR21143">
    <property type="entry name" value="INVERTEBRATE GUSTATORY RECEPTOR"/>
    <property type="match status" value="1"/>
</dbReference>
<evidence type="ECO:0000256" key="2">
    <source>
        <dbReference type="ARBA" id="ARBA00022475"/>
    </source>
</evidence>
<dbReference type="GO" id="GO:0005886">
    <property type="term" value="C:plasma membrane"/>
    <property type="evidence" value="ECO:0007669"/>
    <property type="project" value="UniProtKB-SubCell"/>
</dbReference>
<keyword evidence="4 8" id="KW-1133">Transmembrane helix</keyword>
<keyword evidence="6 8" id="KW-0675">Receptor</keyword>
<dbReference type="GO" id="GO:0043025">
    <property type="term" value="C:neuronal cell body"/>
    <property type="evidence" value="ECO:0007669"/>
    <property type="project" value="TreeGrafter"/>
</dbReference>
<feature type="transmembrane region" description="Helical" evidence="8">
    <location>
        <begin position="79"/>
        <end position="107"/>
    </location>
</feature>
<name>A0AA38MQ81_9CUCU</name>
<feature type="transmembrane region" description="Helical" evidence="8">
    <location>
        <begin position="293"/>
        <end position="311"/>
    </location>
</feature>
<dbReference type="GO" id="GO:0007165">
    <property type="term" value="P:signal transduction"/>
    <property type="evidence" value="ECO:0007669"/>
    <property type="project" value="UniProtKB-KW"/>
</dbReference>
<dbReference type="Pfam" id="PF08395">
    <property type="entry name" value="7tm_7"/>
    <property type="match status" value="1"/>
</dbReference>
<comment type="caution">
    <text evidence="9">The sequence shown here is derived from an EMBL/GenBank/DDBJ whole genome shotgun (WGS) entry which is preliminary data.</text>
</comment>
<organism evidence="9 10">
    <name type="scientific">Zophobas morio</name>
    <dbReference type="NCBI Taxonomy" id="2755281"/>
    <lineage>
        <taxon>Eukaryota</taxon>
        <taxon>Metazoa</taxon>
        <taxon>Ecdysozoa</taxon>
        <taxon>Arthropoda</taxon>
        <taxon>Hexapoda</taxon>
        <taxon>Insecta</taxon>
        <taxon>Pterygota</taxon>
        <taxon>Neoptera</taxon>
        <taxon>Endopterygota</taxon>
        <taxon>Coleoptera</taxon>
        <taxon>Polyphaga</taxon>
        <taxon>Cucujiformia</taxon>
        <taxon>Tenebrionidae</taxon>
        <taxon>Zophobas</taxon>
    </lineage>
</organism>
<reference evidence="9" key="1">
    <citation type="journal article" date="2023" name="G3 (Bethesda)">
        <title>Whole genome assemblies of Zophobas morio and Tenebrio molitor.</title>
        <authorList>
            <person name="Kaur S."/>
            <person name="Stinson S.A."/>
            <person name="diCenzo G.C."/>
        </authorList>
    </citation>
    <scope>NUCLEOTIDE SEQUENCE</scope>
    <source>
        <strain evidence="9">QUZm001</strain>
    </source>
</reference>
<protein>
    <recommendedName>
        <fullName evidence="8">Gustatory receptor</fullName>
    </recommendedName>
</protein>
<dbReference type="PANTHER" id="PTHR21143:SF104">
    <property type="entry name" value="GUSTATORY RECEPTOR 8A-RELATED"/>
    <property type="match status" value="1"/>
</dbReference>
<feature type="transmembrane region" description="Helical" evidence="8">
    <location>
        <begin position="41"/>
        <end position="59"/>
    </location>
</feature>
<keyword evidence="2 8" id="KW-1003">Cell membrane</keyword>
<comment type="similarity">
    <text evidence="8">Belongs to the insect chemoreceptor superfamily. Gustatory receptor (GR) family.</text>
</comment>
<gene>
    <name evidence="9" type="ORF">Zmor_000123</name>
</gene>
<evidence type="ECO:0000256" key="5">
    <source>
        <dbReference type="ARBA" id="ARBA00023136"/>
    </source>
</evidence>
<dbReference type="EMBL" id="JALNTZ010000001">
    <property type="protein sequence ID" value="KAJ3664566.1"/>
    <property type="molecule type" value="Genomic_DNA"/>
</dbReference>
<evidence type="ECO:0000256" key="3">
    <source>
        <dbReference type="ARBA" id="ARBA00022692"/>
    </source>
</evidence>
<dbReference type="InterPro" id="IPR013604">
    <property type="entry name" value="7TM_chemorcpt"/>
</dbReference>
<dbReference type="AlphaFoldDB" id="A0AA38MQ81"/>
<feature type="transmembrane region" description="Helical" evidence="8">
    <location>
        <begin position="166"/>
        <end position="185"/>
    </location>
</feature>
<feature type="transmembrane region" description="Helical" evidence="8">
    <location>
        <begin position="12"/>
        <end position="29"/>
    </location>
</feature>
<feature type="transmembrane region" description="Helical" evidence="8">
    <location>
        <begin position="249"/>
        <end position="273"/>
    </location>
</feature>